<sequence length="145" mass="15901">MRKKGRTILFILIAFALFAFVIGFLLWNKPHVNVKDADAVTTDAIALYSSFMSDSAKAKSAFLDKVVEVSGVVQEVSMNQQRQQVVLLKTSVPGASVNCTMEQNRNKIKPGDRVVIKGICSGYIGGDREMGIPGDVFLIRCYPSI</sequence>
<keyword evidence="3" id="KW-1185">Reference proteome</keyword>
<accession>A0A5J5IDB7</accession>
<gene>
    <name evidence="2" type="ORF">FW778_16085</name>
</gene>
<proteinExistence type="predicted"/>
<keyword evidence="1" id="KW-0472">Membrane</keyword>
<feature type="transmembrane region" description="Helical" evidence="1">
    <location>
        <begin position="7"/>
        <end position="27"/>
    </location>
</feature>
<evidence type="ECO:0000313" key="2">
    <source>
        <dbReference type="EMBL" id="KAA9037612.1"/>
    </source>
</evidence>
<organism evidence="2 3">
    <name type="scientific">Ginsengibacter hankyongi</name>
    <dbReference type="NCBI Taxonomy" id="2607284"/>
    <lineage>
        <taxon>Bacteria</taxon>
        <taxon>Pseudomonadati</taxon>
        <taxon>Bacteroidota</taxon>
        <taxon>Chitinophagia</taxon>
        <taxon>Chitinophagales</taxon>
        <taxon>Chitinophagaceae</taxon>
        <taxon>Ginsengibacter</taxon>
    </lineage>
</organism>
<dbReference type="Pfam" id="PF12869">
    <property type="entry name" value="tRNA_anti-like"/>
    <property type="match status" value="1"/>
</dbReference>
<reference evidence="2 3" key="1">
    <citation type="submission" date="2019-09" db="EMBL/GenBank/DDBJ databases">
        <title>Draft genome sequence of Ginsengibacter sp. BR5-29.</title>
        <authorList>
            <person name="Im W.-T."/>
        </authorList>
    </citation>
    <scope>NUCLEOTIDE SEQUENCE [LARGE SCALE GENOMIC DNA]</scope>
    <source>
        <strain evidence="2 3">BR5-29</strain>
    </source>
</reference>
<comment type="caution">
    <text evidence="2">The sequence shown here is derived from an EMBL/GenBank/DDBJ whole genome shotgun (WGS) entry which is preliminary data.</text>
</comment>
<evidence type="ECO:0000313" key="3">
    <source>
        <dbReference type="Proteomes" id="UP000326903"/>
    </source>
</evidence>
<dbReference type="InterPro" id="IPR024422">
    <property type="entry name" value="Protein_unknown_function_OB"/>
</dbReference>
<keyword evidence="1" id="KW-0812">Transmembrane</keyword>
<dbReference type="Proteomes" id="UP000326903">
    <property type="component" value="Unassembled WGS sequence"/>
</dbReference>
<dbReference type="EMBL" id="VYQF01000005">
    <property type="protein sequence ID" value="KAA9037612.1"/>
    <property type="molecule type" value="Genomic_DNA"/>
</dbReference>
<name>A0A5J5IDB7_9BACT</name>
<protein>
    <submittedName>
        <fullName evidence="2">DUF4131 domain-containing protein</fullName>
    </submittedName>
</protein>
<evidence type="ECO:0000256" key="1">
    <source>
        <dbReference type="SAM" id="Phobius"/>
    </source>
</evidence>
<dbReference type="AlphaFoldDB" id="A0A5J5IDB7"/>
<dbReference type="RefSeq" id="WP_150415847.1">
    <property type="nucleotide sequence ID" value="NZ_VYQF01000005.1"/>
</dbReference>
<keyword evidence="1" id="KW-1133">Transmembrane helix</keyword>